<dbReference type="InterPro" id="IPR036514">
    <property type="entry name" value="SGNH_hydro_sf"/>
</dbReference>
<protein>
    <recommendedName>
        <fullName evidence="3">SGNH hydrolase-type esterase domain-containing protein</fullName>
    </recommendedName>
</protein>
<accession>A0A9P0AMF0</accession>
<dbReference type="Proteomes" id="UP001152759">
    <property type="component" value="Chromosome 7"/>
</dbReference>
<keyword evidence="2" id="KW-1185">Reference proteome</keyword>
<dbReference type="AlphaFoldDB" id="A0A9P0AMF0"/>
<dbReference type="Gene3D" id="3.40.50.1110">
    <property type="entry name" value="SGNH hydrolase"/>
    <property type="match status" value="1"/>
</dbReference>
<reference evidence="1" key="1">
    <citation type="submission" date="2021-12" db="EMBL/GenBank/DDBJ databases">
        <authorList>
            <person name="King R."/>
        </authorList>
    </citation>
    <scope>NUCLEOTIDE SEQUENCE</scope>
</reference>
<dbReference type="Gene3D" id="3.40.50.12690">
    <property type="match status" value="1"/>
</dbReference>
<gene>
    <name evidence="1" type="ORF">BEMITA_LOCUS12232</name>
</gene>
<evidence type="ECO:0008006" key="3">
    <source>
        <dbReference type="Google" id="ProtNLM"/>
    </source>
</evidence>
<sequence>MMAKRNLLIIGDSQVKYFENCAHFPQNQEVTVICVPGLKLEALPEDCLEATEFFDHVIVHIGTNNTPGYFSVMAKPGVLVIGDSLVKYFDMMNHMSVLFDVTTICIPGVKLEGVWEDALEATAYFNHVVVHVGTNNVQGDPVDVILNKAQNLLQAIRKRNSTCLIYFSAILPRGANYFKPMDQFKWSTVAALNGKSQFINDKLKSSLEM</sequence>
<evidence type="ECO:0000313" key="1">
    <source>
        <dbReference type="EMBL" id="CAH0393877.1"/>
    </source>
</evidence>
<evidence type="ECO:0000313" key="2">
    <source>
        <dbReference type="Proteomes" id="UP001152759"/>
    </source>
</evidence>
<organism evidence="1 2">
    <name type="scientific">Bemisia tabaci</name>
    <name type="common">Sweetpotato whitefly</name>
    <name type="synonym">Aleurodes tabaci</name>
    <dbReference type="NCBI Taxonomy" id="7038"/>
    <lineage>
        <taxon>Eukaryota</taxon>
        <taxon>Metazoa</taxon>
        <taxon>Ecdysozoa</taxon>
        <taxon>Arthropoda</taxon>
        <taxon>Hexapoda</taxon>
        <taxon>Insecta</taxon>
        <taxon>Pterygota</taxon>
        <taxon>Neoptera</taxon>
        <taxon>Paraneoptera</taxon>
        <taxon>Hemiptera</taxon>
        <taxon>Sternorrhyncha</taxon>
        <taxon>Aleyrodoidea</taxon>
        <taxon>Aleyrodidae</taxon>
        <taxon>Aleyrodinae</taxon>
        <taxon>Bemisia</taxon>
    </lineage>
</organism>
<name>A0A9P0AMF0_BEMTA</name>
<proteinExistence type="predicted"/>
<dbReference type="EMBL" id="OU963868">
    <property type="protein sequence ID" value="CAH0393877.1"/>
    <property type="molecule type" value="Genomic_DNA"/>
</dbReference>
<dbReference type="SUPFAM" id="SSF52266">
    <property type="entry name" value="SGNH hydrolase"/>
    <property type="match status" value="1"/>
</dbReference>